<dbReference type="Proteomes" id="UP000887569">
    <property type="component" value="Unplaced"/>
</dbReference>
<feature type="coiled-coil region" evidence="1">
    <location>
        <begin position="665"/>
        <end position="713"/>
    </location>
</feature>
<feature type="region of interest" description="Disordered" evidence="2">
    <location>
        <begin position="1"/>
        <end position="32"/>
    </location>
</feature>
<feature type="region of interest" description="Disordered" evidence="2">
    <location>
        <begin position="159"/>
        <end position="260"/>
    </location>
</feature>
<feature type="compositionally biased region" description="Basic and acidic residues" evidence="2">
    <location>
        <begin position="1"/>
        <end position="19"/>
    </location>
</feature>
<evidence type="ECO:0000256" key="2">
    <source>
        <dbReference type="SAM" id="MobiDB-lite"/>
    </source>
</evidence>
<feature type="coiled-coil region" evidence="1">
    <location>
        <begin position="790"/>
        <end position="1502"/>
    </location>
</feature>
<feature type="compositionally biased region" description="Polar residues" evidence="2">
    <location>
        <begin position="1535"/>
        <end position="1546"/>
    </location>
</feature>
<feature type="compositionally biased region" description="Low complexity" evidence="2">
    <location>
        <begin position="20"/>
        <end position="32"/>
    </location>
</feature>
<sequence length="1581" mass="176141">MSTRSDAEKENERKEKRVSVDSPSSLLSPASKVLHKKARVSVPFSTKSNDSAIADAELIEHDSAVLSPLASVNASKVMLADELEMVDEGGRISLPIPIAEEPKTPANTPVPSTGPSFAGVRSRGESMRGSFVALVEDPFLDASAADTVLLDGTSNESNTFQTASFNGEQNEQTPTKDGSFRSDSTFVGEVLANDIPGTTPTQSPGSLPHLSGTKISTADGGEELQCDKKEEGINSDEKATSDQVSKAATSSHTSSCPQFEQVGEEATKRCYVASLADPLLDATAIEMTGVESIVDISAKSTSISMLNDVGDEHTAVAVIGTNDFGDMCIGNSQPTDLSDTASISSGAVCLQETKKRFDGDNMERSGDEEGRSSEDIAVERVAIALSSNLQVTEAVDSDMTQMDSGAVDSSGVGDYPNIVEQSSGADAMVATNSHIADVENVQYENGRDEGREEFVVEEAVSLEEKEGRTPIKSTMESDSVKQVEGSSIVNVSMEEGKAQLGHLGGAFRSGDGEGGSALYVSETARFEESSDAMFNESISATLRFAESTPQAARLLSAKKRVVRESLMEPPSTPDALLSYAKQRIDDYSFRINEAYCDSSQLCVNCYALRVELENITKKLSLLSEEHEKCQMIRNVGESSLECIGQLKSALTSVNEELIRLMSENITLKQQKVDDELKQKAELQERYNEQSAELEQLRYANERLLAENVNLKKDIDDYRFVMEGEVAKWKNTTNELKKRVFDLEGQLEARINIEEDFETAKIQLKAQFDEELVMTRQQFEKETIDARSLVDKNVKLEMDRLKEEVLSLRDQLAEERSNLEEAVMKLATASSEKEQLINAASTMEKSSLAVEECEFLRRKVESLEGELEQQHSSEENKLALLQKERNELLAKVAKLEEDLQGELETKEIIQDALKGSEELKNDLAEQLVTMEETSTHQVNQLYEKISELEKELSEHSHDQQMDVQVAIDERAALLVKLDHCEAELEGKESSLKALQSELDQLAEEKKRLIEASETREQLIEELRRERDQLVHQVAQQGSAASEYLEMEISQKASLQREIDSLRKELSTVVEQTAAIVSDAVRAEFEKESKEKVDEIARLESVKRKLEQQLEEMGAKAHQAELEKERKELRLEQLETDLAGVRRAAEESKADFERLLQANSSEWENKVAHWRDLNESKERLVKELAESMKSQAAELVKANVEEKIKWLQERAVQSDAELKSLKGELTQAYQQIEKEYSLAREKDEHLLALRIEAHDLKAMIESVKAEKEAAEHRMEQVTVELTKMVEAQKAQEKRVKVAEDMAARRISEVDERSRALEAALTEARSNEARIAKELGAQMDEAHTLRERLRSVNEKMESERSKEHGKVEILQAELDRWKREVELLRANTLRATLLEKELDALRTEREADLAKMKAELMESLRKCDSANSARDDAARRIEELELKLAKAQESAHATSLSKENEEEVEELRRRIAMLESENDRMGAACDEADDEIKTLREETLELRRKLAFKDGLTSEEVARRLGNIQPFCPVVIEETVTSIDDTSAEKTANGSGGSSKLKTKSPFKKSKSSKKDEPAGEQQSCRTQ</sequence>
<feature type="compositionally biased region" description="Polar residues" evidence="2">
    <location>
        <begin position="105"/>
        <end position="115"/>
    </location>
</feature>
<evidence type="ECO:0000313" key="3">
    <source>
        <dbReference type="Proteomes" id="UP000887569"/>
    </source>
</evidence>
<feature type="region of interest" description="Disordered" evidence="2">
    <location>
        <begin position="100"/>
        <end position="122"/>
    </location>
</feature>
<feature type="region of interest" description="Disordered" evidence="2">
    <location>
        <begin position="1535"/>
        <end position="1581"/>
    </location>
</feature>
<proteinExistence type="predicted"/>
<keyword evidence="3" id="KW-1185">Reference proteome</keyword>
<feature type="compositionally biased region" description="Basic and acidic residues" evidence="2">
    <location>
        <begin position="225"/>
        <end position="240"/>
    </location>
</feature>
<reference evidence="4" key="1">
    <citation type="submission" date="2022-11" db="UniProtKB">
        <authorList>
            <consortium name="WormBaseParasite"/>
        </authorList>
    </citation>
    <scope>IDENTIFICATION</scope>
</reference>
<evidence type="ECO:0000313" key="4">
    <source>
        <dbReference type="WBParaSite" id="PgR020_g103_t02"/>
    </source>
</evidence>
<organism evidence="3 4">
    <name type="scientific">Parascaris univalens</name>
    <name type="common">Nematode worm</name>
    <dbReference type="NCBI Taxonomy" id="6257"/>
    <lineage>
        <taxon>Eukaryota</taxon>
        <taxon>Metazoa</taxon>
        <taxon>Ecdysozoa</taxon>
        <taxon>Nematoda</taxon>
        <taxon>Chromadorea</taxon>
        <taxon>Rhabditida</taxon>
        <taxon>Spirurina</taxon>
        <taxon>Ascaridomorpha</taxon>
        <taxon>Ascaridoidea</taxon>
        <taxon>Ascarididae</taxon>
        <taxon>Parascaris</taxon>
    </lineage>
</organism>
<evidence type="ECO:0000256" key="1">
    <source>
        <dbReference type="SAM" id="Coils"/>
    </source>
</evidence>
<feature type="compositionally biased region" description="Polar residues" evidence="2">
    <location>
        <begin position="196"/>
        <end position="205"/>
    </location>
</feature>
<protein>
    <submittedName>
        <fullName evidence="4">Uncharacterized protein</fullName>
    </submittedName>
</protein>
<feature type="region of interest" description="Disordered" evidence="2">
    <location>
        <begin position="394"/>
        <end position="414"/>
    </location>
</feature>
<feature type="compositionally biased region" description="Basic residues" evidence="2">
    <location>
        <begin position="1554"/>
        <end position="1565"/>
    </location>
</feature>
<feature type="compositionally biased region" description="Polar residues" evidence="2">
    <location>
        <begin position="241"/>
        <end position="258"/>
    </location>
</feature>
<dbReference type="WBParaSite" id="PgR020_g103_t02">
    <property type="protein sequence ID" value="PgR020_g103_t02"/>
    <property type="gene ID" value="PgR020_g103"/>
</dbReference>
<accession>A0A915AZ83</accession>
<name>A0A915AZ83_PARUN</name>
<feature type="compositionally biased region" description="Polar residues" evidence="2">
    <location>
        <begin position="159"/>
        <end position="185"/>
    </location>
</feature>
<keyword evidence="1" id="KW-0175">Coiled coil</keyword>